<reference evidence="2" key="2">
    <citation type="submission" date="2012-06" db="EMBL/GenBank/DDBJ databases">
        <title>Comparative genome structure, secondary metabolite and effector coding capacity across Cochliobolus pathogens.</title>
        <authorList>
            <consortium name="US DOE Joint Genome Institute (JGI-PGF)"/>
            <person name="Condon B.J."/>
            <person name="Leng Y."/>
            <person name="Wu D."/>
            <person name="Bushley K.E."/>
            <person name="Ohm R.A."/>
            <person name="Otillar R."/>
            <person name="Martin J."/>
            <person name="Schackwitz W."/>
            <person name="Grimwood J."/>
            <person name="MohdZainudin N."/>
            <person name="Xue C."/>
            <person name="Wang R."/>
            <person name="Dhillon B."/>
            <person name="Tu Z.J."/>
            <person name="Steffenson B.J."/>
            <person name="Salamov A."/>
            <person name="Sun H."/>
            <person name="Lowry S."/>
            <person name="LaButti K."/>
            <person name="Han J."/>
            <person name="Copeland A."/>
            <person name="Lindquist E."/>
            <person name="Lucas S."/>
            <person name="Barry K."/>
            <person name="Schmutz J."/>
            <person name="Baker S."/>
            <person name="Grigoriev I.V."/>
            <person name="Zhong S."/>
            <person name="Turgeon B.G."/>
        </authorList>
    </citation>
    <scope>NUCLEOTIDE SEQUENCE</scope>
    <source>
        <strain evidence="2">C5</strain>
    </source>
</reference>
<accession>M2VC63</accession>
<reference evidence="3" key="3">
    <citation type="journal article" date="2013" name="PLoS Genet.">
        <title>Comparative genome structure, secondary metabolite, and effector coding capacity across Cochliobolus pathogens.</title>
        <authorList>
            <person name="Condon B.J."/>
            <person name="Leng Y."/>
            <person name="Wu D."/>
            <person name="Bushley K.E."/>
            <person name="Ohm R.A."/>
            <person name="Otillar R."/>
            <person name="Martin J."/>
            <person name="Schackwitz W."/>
            <person name="Grimwood J."/>
            <person name="MohdZainudin N."/>
            <person name="Xue C."/>
            <person name="Wang R."/>
            <person name="Manning V.A."/>
            <person name="Dhillon B."/>
            <person name="Tu Z.J."/>
            <person name="Steffenson B.J."/>
            <person name="Salamov A."/>
            <person name="Sun H."/>
            <person name="Lowry S."/>
            <person name="LaButti K."/>
            <person name="Han J."/>
            <person name="Copeland A."/>
            <person name="Lindquist E."/>
            <person name="Barry K."/>
            <person name="Schmutz J."/>
            <person name="Baker S.E."/>
            <person name="Ciuffetti L.M."/>
            <person name="Grigoriev I.V."/>
            <person name="Zhong S."/>
            <person name="Turgeon B.G."/>
        </authorList>
    </citation>
    <scope>NUCLEOTIDE SEQUENCE [LARGE SCALE GENOMIC DNA]</scope>
    <source>
        <strain evidence="3">C5 / ATCC 48332 / race O</strain>
    </source>
</reference>
<organism evidence="2 3">
    <name type="scientific">Cochliobolus heterostrophus (strain C5 / ATCC 48332 / race O)</name>
    <name type="common">Southern corn leaf blight fungus</name>
    <name type="synonym">Bipolaris maydis</name>
    <dbReference type="NCBI Taxonomy" id="701091"/>
    <lineage>
        <taxon>Eukaryota</taxon>
        <taxon>Fungi</taxon>
        <taxon>Dikarya</taxon>
        <taxon>Ascomycota</taxon>
        <taxon>Pezizomycotina</taxon>
        <taxon>Dothideomycetes</taxon>
        <taxon>Pleosporomycetidae</taxon>
        <taxon>Pleosporales</taxon>
        <taxon>Pleosporineae</taxon>
        <taxon>Pleosporaceae</taxon>
        <taxon>Bipolaris</taxon>
    </lineage>
</organism>
<reference evidence="2 3" key="1">
    <citation type="journal article" date="2012" name="PLoS Pathog.">
        <title>Diverse lifestyles and strategies of plant pathogenesis encoded in the genomes of eighteen Dothideomycetes fungi.</title>
        <authorList>
            <person name="Ohm R.A."/>
            <person name="Feau N."/>
            <person name="Henrissat B."/>
            <person name="Schoch C.L."/>
            <person name="Horwitz B.A."/>
            <person name="Barry K.W."/>
            <person name="Condon B.J."/>
            <person name="Copeland A.C."/>
            <person name="Dhillon B."/>
            <person name="Glaser F."/>
            <person name="Hesse C.N."/>
            <person name="Kosti I."/>
            <person name="LaButti K."/>
            <person name="Lindquist E.A."/>
            <person name="Lucas S."/>
            <person name="Salamov A.A."/>
            <person name="Bradshaw R.E."/>
            <person name="Ciuffetti L."/>
            <person name="Hamelin R.C."/>
            <person name="Kema G.H.J."/>
            <person name="Lawrence C."/>
            <person name="Scott J.A."/>
            <person name="Spatafora J.W."/>
            <person name="Turgeon B.G."/>
            <person name="de Wit P.J.G.M."/>
            <person name="Zhong S."/>
            <person name="Goodwin S.B."/>
            <person name="Grigoriev I.V."/>
        </authorList>
    </citation>
    <scope>NUCLEOTIDE SEQUENCE [LARGE SCALE GENOMIC DNA]</scope>
    <source>
        <strain evidence="2">C5</strain>
        <strain evidence="3">C5 / ATCC 48332 / race O</strain>
    </source>
</reference>
<dbReference type="EMBL" id="KB445569">
    <property type="protein sequence ID" value="EMD96400.1"/>
    <property type="molecule type" value="Genomic_DNA"/>
</dbReference>
<dbReference type="Proteomes" id="UP000016936">
    <property type="component" value="Unassembled WGS sequence"/>
</dbReference>
<keyword evidence="3" id="KW-1185">Reference proteome</keyword>
<proteinExistence type="predicted"/>
<dbReference type="AlphaFoldDB" id="M2VC63"/>
<protein>
    <submittedName>
        <fullName evidence="2">Uncharacterized protein</fullName>
    </submittedName>
</protein>
<name>M2VC63_COCH5</name>
<evidence type="ECO:0000313" key="1">
    <source>
        <dbReference type="EMBL" id="EMD96400.1"/>
    </source>
</evidence>
<dbReference type="OrthoDB" id="3799380at2759"/>
<sequence>MITYLFVCIQPFRRSLLCMLRPSDITRLLLAVQCKLTNAERDRYMNILDEIFEDSSPIVAMQKSGLRIRMFGADLAALQDQLMDPNTCMNFKDPQRPLHVFILVNDIVDSSATLVRDYRPDEEQGFVPDDMPFSQLQEIFGDNIADQISSFSPFVLCAPYLTGSMPSAVPGWIPMFNTRPFINVRAYISTYNDCNGRLLLMDRTLMGRVFGYNNSQSPFLHIVDSTVPCYHYHPKGLSLEHLRAELSLNTLQDMFAAAMQEPRRPNDDYLVVNTLHPLNASITVRIKQ</sequence>
<dbReference type="HOGENOM" id="CLU_966397_0_0_1"/>
<gene>
    <name evidence="1" type="ORF">COCHEDRAFT_1150119</name>
    <name evidence="2" type="ORF">COCHEDRAFT_1151207</name>
</gene>
<dbReference type="EMBL" id="KB445569">
    <property type="protein sequence ID" value="EMD97577.1"/>
    <property type="molecule type" value="Genomic_DNA"/>
</dbReference>
<evidence type="ECO:0000313" key="2">
    <source>
        <dbReference type="EMBL" id="EMD97577.1"/>
    </source>
</evidence>
<evidence type="ECO:0000313" key="3">
    <source>
        <dbReference type="Proteomes" id="UP000016936"/>
    </source>
</evidence>